<dbReference type="Gene3D" id="3.40.50.2000">
    <property type="entry name" value="Glycogen Phosphorylase B"/>
    <property type="match status" value="2"/>
</dbReference>
<comment type="similarity">
    <text evidence="1 4">Belongs to the UDP-glycosyltransferase family.</text>
</comment>
<dbReference type="FunFam" id="3.40.50.2000:FF:000064">
    <property type="entry name" value="Glycosyltransferase"/>
    <property type="match status" value="1"/>
</dbReference>
<evidence type="ECO:0000313" key="6">
    <source>
        <dbReference type="EMBL" id="KAK4785537.1"/>
    </source>
</evidence>
<dbReference type="InterPro" id="IPR035595">
    <property type="entry name" value="UDP_glycos_trans_CS"/>
</dbReference>
<dbReference type="AlphaFoldDB" id="A0AAN7R059"/>
<evidence type="ECO:0000313" key="7">
    <source>
        <dbReference type="Proteomes" id="UP001346149"/>
    </source>
</evidence>
<dbReference type="Proteomes" id="UP001346149">
    <property type="component" value="Unassembled WGS sequence"/>
</dbReference>
<dbReference type="FunFam" id="3.40.50.2000:FF:000103">
    <property type="entry name" value="Glycosyltransferase"/>
    <property type="match status" value="1"/>
</dbReference>
<dbReference type="CDD" id="cd03784">
    <property type="entry name" value="GT1_Gtf-like"/>
    <property type="match status" value="1"/>
</dbReference>
<evidence type="ECO:0000256" key="4">
    <source>
        <dbReference type="RuleBase" id="RU003718"/>
    </source>
</evidence>
<proteinExistence type="inferred from homology"/>
<dbReference type="InterPro" id="IPR002213">
    <property type="entry name" value="UDP_glucos_trans"/>
</dbReference>
<comment type="caution">
    <text evidence="6">The sequence shown here is derived from an EMBL/GenBank/DDBJ whole genome shotgun (WGS) entry which is preliminary data.</text>
</comment>
<dbReference type="SUPFAM" id="SSF53756">
    <property type="entry name" value="UDP-Glycosyltransferase/glycogen phosphorylase"/>
    <property type="match status" value="1"/>
</dbReference>
<protein>
    <recommendedName>
        <fullName evidence="5">Glycosyltransferase</fullName>
        <ecNumber evidence="5">2.4.1.-</ecNumber>
    </recommendedName>
</protein>
<name>A0AAN7R059_TRANT</name>
<keyword evidence="7" id="KW-1185">Reference proteome</keyword>
<dbReference type="PANTHER" id="PTHR48047">
    <property type="entry name" value="GLYCOSYLTRANSFERASE"/>
    <property type="match status" value="1"/>
</dbReference>
<evidence type="ECO:0000256" key="1">
    <source>
        <dbReference type="ARBA" id="ARBA00009995"/>
    </source>
</evidence>
<evidence type="ECO:0000256" key="3">
    <source>
        <dbReference type="ARBA" id="ARBA00022679"/>
    </source>
</evidence>
<dbReference type="Pfam" id="PF00201">
    <property type="entry name" value="UDPGT"/>
    <property type="match status" value="1"/>
</dbReference>
<keyword evidence="2 4" id="KW-0328">Glycosyltransferase</keyword>
<keyword evidence="3 4" id="KW-0808">Transferase</keyword>
<gene>
    <name evidence="6" type="ORF">SAY86_002226</name>
</gene>
<dbReference type="GO" id="GO:0035251">
    <property type="term" value="F:UDP-glucosyltransferase activity"/>
    <property type="evidence" value="ECO:0007669"/>
    <property type="project" value="TreeGrafter"/>
</dbReference>
<dbReference type="EMBL" id="JAXQNO010000013">
    <property type="protein sequence ID" value="KAK4785537.1"/>
    <property type="molecule type" value="Genomic_DNA"/>
</dbReference>
<dbReference type="PANTHER" id="PTHR48047:SF61">
    <property type="entry name" value="OS04G0273600 PROTEIN"/>
    <property type="match status" value="1"/>
</dbReference>
<evidence type="ECO:0000256" key="5">
    <source>
        <dbReference type="RuleBase" id="RU362057"/>
    </source>
</evidence>
<dbReference type="EC" id="2.4.1.-" evidence="5"/>
<dbReference type="PROSITE" id="PS00375">
    <property type="entry name" value="UDPGT"/>
    <property type="match status" value="1"/>
</dbReference>
<sequence length="530" mass="58448">MEGTRTCQKVEVEDNIVIFPFMAQGHIIPCLALALHIEKVTKKKKNSRRFIVNLVNTPHNVSSLRSSLPPSSSVRLLEIPFSASAADPCLPPGIENTDVLPYQLLVHLLHASTSLRPAFTALVSDLISDSNTTTTSGRRKKKPICIIIADIFFGWTADVARELGVFHAVFSAAGSYGLACYYSAWVNIPNRDRSVGGDEVEEEFELPDFPEVSKVHVSQLPLSIIQADGTDPWSLFQAKNLPAWANSDGILFNTVEEFDSIGFKYFLRKLGRPVWAVGPILLSPESRSTISTNPCRNSDLCAGWLDSKPLNSVLYISFGSQNTIWDSHMMQLAMALEASGCCFIWVVRPPLGSDINSELEAEGCLPQGFERRLEESNKGLLVHKWAPQVEILSHRAVSAFLTHCGWNSVLEGLSAGVPLLGWPMAAEQFFNSRLLEAELGVSVEVARGKTSDMQWQDVRDKIQMVMGETEKGRDMRRRASQVKSIIKGAMEDGEADGGKRGASLKALDEFLEAAMAAREAAREEEEEELI</sequence>
<reference evidence="6 7" key="1">
    <citation type="journal article" date="2023" name="Hortic Res">
        <title>Pangenome of water caltrop reveals structural variations and asymmetric subgenome divergence after allopolyploidization.</title>
        <authorList>
            <person name="Zhang X."/>
            <person name="Chen Y."/>
            <person name="Wang L."/>
            <person name="Yuan Y."/>
            <person name="Fang M."/>
            <person name="Shi L."/>
            <person name="Lu R."/>
            <person name="Comes H.P."/>
            <person name="Ma Y."/>
            <person name="Chen Y."/>
            <person name="Huang G."/>
            <person name="Zhou Y."/>
            <person name="Zheng Z."/>
            <person name="Qiu Y."/>
        </authorList>
    </citation>
    <scope>NUCLEOTIDE SEQUENCE [LARGE SCALE GENOMIC DNA]</scope>
    <source>
        <strain evidence="6">F231</strain>
    </source>
</reference>
<evidence type="ECO:0000256" key="2">
    <source>
        <dbReference type="ARBA" id="ARBA00022676"/>
    </source>
</evidence>
<organism evidence="6 7">
    <name type="scientific">Trapa natans</name>
    <name type="common">Water chestnut</name>
    <dbReference type="NCBI Taxonomy" id="22666"/>
    <lineage>
        <taxon>Eukaryota</taxon>
        <taxon>Viridiplantae</taxon>
        <taxon>Streptophyta</taxon>
        <taxon>Embryophyta</taxon>
        <taxon>Tracheophyta</taxon>
        <taxon>Spermatophyta</taxon>
        <taxon>Magnoliopsida</taxon>
        <taxon>eudicotyledons</taxon>
        <taxon>Gunneridae</taxon>
        <taxon>Pentapetalae</taxon>
        <taxon>rosids</taxon>
        <taxon>malvids</taxon>
        <taxon>Myrtales</taxon>
        <taxon>Lythraceae</taxon>
        <taxon>Trapa</taxon>
    </lineage>
</organism>
<accession>A0AAN7R059</accession>